<evidence type="ECO:0000259" key="3">
    <source>
        <dbReference type="Pfam" id="PF07993"/>
    </source>
</evidence>
<protein>
    <recommendedName>
        <fullName evidence="1">Fatty acyl-CoA reductase</fullName>
        <ecNumber evidence="1">1.2.1.84</ecNumber>
    </recommendedName>
</protein>
<keyword evidence="1" id="KW-0443">Lipid metabolism</keyword>
<dbReference type="Pfam" id="PF07993">
    <property type="entry name" value="NAD_binding_4"/>
    <property type="match status" value="1"/>
</dbReference>
<dbReference type="CDD" id="cd05236">
    <property type="entry name" value="FAR-N_SDR_e"/>
    <property type="match status" value="1"/>
</dbReference>
<gene>
    <name evidence="4" type="ORF">CVIRNUC_010313</name>
</gene>
<comment type="similarity">
    <text evidence="1">Belongs to the fatty acyl-CoA reductase family.</text>
</comment>
<dbReference type="SUPFAM" id="SSF51735">
    <property type="entry name" value="NAD(P)-binding Rossmann-fold domains"/>
    <property type="match status" value="1"/>
</dbReference>
<accession>A0AAV1IIM8</accession>
<dbReference type="InterPro" id="IPR036291">
    <property type="entry name" value="NAD(P)-bd_dom_sf"/>
</dbReference>
<comment type="function">
    <text evidence="1">Catalyzes the reduction of fatty acyl-CoA to fatty alcohols.</text>
</comment>
<dbReference type="Gene3D" id="3.40.50.720">
    <property type="entry name" value="NAD(P)-binding Rossmann-like Domain"/>
    <property type="match status" value="1"/>
</dbReference>
<proteinExistence type="inferred from homology"/>
<feature type="region of interest" description="Disordered" evidence="2">
    <location>
        <begin position="1"/>
        <end position="25"/>
    </location>
</feature>
<evidence type="ECO:0000256" key="1">
    <source>
        <dbReference type="RuleBase" id="RU363097"/>
    </source>
</evidence>
<dbReference type="InterPro" id="IPR013120">
    <property type="entry name" value="FAR_NAD-bd"/>
</dbReference>
<evidence type="ECO:0000256" key="2">
    <source>
        <dbReference type="SAM" id="MobiDB-lite"/>
    </source>
</evidence>
<dbReference type="GO" id="GO:0035336">
    <property type="term" value="P:long-chain fatty-acyl-CoA metabolic process"/>
    <property type="evidence" value="ECO:0007669"/>
    <property type="project" value="TreeGrafter"/>
</dbReference>
<dbReference type="GO" id="GO:0080019">
    <property type="term" value="F:alcohol-forming very long-chain fatty acyl-CoA reductase activity"/>
    <property type="evidence" value="ECO:0007669"/>
    <property type="project" value="InterPro"/>
</dbReference>
<sequence>MVTVSSNVHPSSHSSDSDGCDTPQDNQLELGIKSEVYTPECAMSGEPAVLPPTASLSVRRTFDGATVLITGVTGFVGSVVLEQILRVSPSVKRIYVIIREKKGMTGAQRMDFLYHKKALFTLHRKEDGKVPQDLQDKVVVVPGDLHKPGLGLSAEDEERITNEVQFVIHSAASISFFEHIHTLLEQNYEATKKVAQLALKLKQLKAFVHVSTGYVNSNLPRGSHIEEQVYPLYFANGDKLEHAKLAMQLAAMEPKKAEAEAQRVLKEVHLPNSYTLTKHMCEDLLAELHCKTFPVCINRPTIIGAIANLPVPGYFGNAAGLTSATLAFATGMARFTCHDPHNVYDVIPCDLVASSILVSACALVHPESNYEKALVVHAASSCTYPADYYNLMKTIVHPYWAKDPPQHRLSNKEYKTVDHHTAWVPEESLVFKYMVVKHSLRFKMMAVGLKLAGHKKVADMITSSWKVWKLYNTKTMDFHLFFCAKHALELQARLVPEEQYVMKMIWIEGKDEWAPYCINHMDAIRAKYFPKAAAKVDKDGNEVARVLPNRKAINNLSEAAATNAPAPEGPIQDGSLVTTVQAKKSGLFKGRKHVQPAPSSYPTPAAALTAQPSAAAC</sequence>
<organism evidence="4 5">
    <name type="scientific">Coccomyxa viridis</name>
    <dbReference type="NCBI Taxonomy" id="1274662"/>
    <lineage>
        <taxon>Eukaryota</taxon>
        <taxon>Viridiplantae</taxon>
        <taxon>Chlorophyta</taxon>
        <taxon>core chlorophytes</taxon>
        <taxon>Trebouxiophyceae</taxon>
        <taxon>Trebouxiophyceae incertae sedis</taxon>
        <taxon>Coccomyxaceae</taxon>
        <taxon>Coccomyxa</taxon>
    </lineage>
</organism>
<dbReference type="Proteomes" id="UP001314263">
    <property type="component" value="Unassembled WGS sequence"/>
</dbReference>
<comment type="catalytic activity">
    <reaction evidence="1">
        <text>a long-chain fatty acyl-CoA + 2 NADPH + 2 H(+) = a long-chain primary fatty alcohol + 2 NADP(+) + CoA</text>
        <dbReference type="Rhea" id="RHEA:52716"/>
        <dbReference type="ChEBI" id="CHEBI:15378"/>
        <dbReference type="ChEBI" id="CHEBI:57287"/>
        <dbReference type="ChEBI" id="CHEBI:57783"/>
        <dbReference type="ChEBI" id="CHEBI:58349"/>
        <dbReference type="ChEBI" id="CHEBI:77396"/>
        <dbReference type="ChEBI" id="CHEBI:83139"/>
        <dbReference type="EC" id="1.2.1.84"/>
    </reaction>
</comment>
<dbReference type="AlphaFoldDB" id="A0AAV1IIM8"/>
<dbReference type="GO" id="GO:0102965">
    <property type="term" value="F:alcohol-forming long-chain fatty acyl-CoA reductase activity"/>
    <property type="evidence" value="ECO:0007669"/>
    <property type="project" value="UniProtKB-EC"/>
</dbReference>
<reference evidence="4 5" key="1">
    <citation type="submission" date="2023-10" db="EMBL/GenBank/DDBJ databases">
        <authorList>
            <person name="Maclean D."/>
            <person name="Macfadyen A."/>
        </authorList>
    </citation>
    <scope>NUCLEOTIDE SEQUENCE [LARGE SCALE GENOMIC DNA]</scope>
</reference>
<dbReference type="PANTHER" id="PTHR11011">
    <property type="entry name" value="MALE STERILITY PROTEIN 2-RELATED"/>
    <property type="match status" value="1"/>
</dbReference>
<dbReference type="PANTHER" id="PTHR11011:SF45">
    <property type="entry name" value="FATTY ACYL-COA REDUCTASE CG8306-RELATED"/>
    <property type="match status" value="1"/>
</dbReference>
<keyword evidence="1" id="KW-0521">NADP</keyword>
<dbReference type="EC" id="1.2.1.84" evidence="1"/>
<evidence type="ECO:0000313" key="4">
    <source>
        <dbReference type="EMBL" id="CAK0787097.1"/>
    </source>
</evidence>
<feature type="domain" description="Thioester reductase (TE)" evidence="3">
    <location>
        <begin position="69"/>
        <end position="356"/>
    </location>
</feature>
<keyword evidence="1" id="KW-0560">Oxidoreductase</keyword>
<keyword evidence="5" id="KW-1185">Reference proteome</keyword>
<comment type="caution">
    <text evidence="4">The sequence shown here is derived from an EMBL/GenBank/DDBJ whole genome shotgun (WGS) entry which is preliminary data.</text>
</comment>
<keyword evidence="1" id="KW-0444">Lipid biosynthesis</keyword>
<dbReference type="InterPro" id="IPR026055">
    <property type="entry name" value="FAR"/>
</dbReference>
<feature type="compositionally biased region" description="Low complexity" evidence="2">
    <location>
        <begin position="1"/>
        <end position="14"/>
    </location>
</feature>
<evidence type="ECO:0000313" key="5">
    <source>
        <dbReference type="Proteomes" id="UP001314263"/>
    </source>
</evidence>
<name>A0AAV1IIM8_9CHLO</name>
<dbReference type="EMBL" id="CAUYUE010000016">
    <property type="protein sequence ID" value="CAK0787097.1"/>
    <property type="molecule type" value="Genomic_DNA"/>
</dbReference>